<evidence type="ECO:0000256" key="3">
    <source>
        <dbReference type="ARBA" id="ARBA00022723"/>
    </source>
</evidence>
<dbReference type="GO" id="GO:0006508">
    <property type="term" value="P:proteolysis"/>
    <property type="evidence" value="ECO:0007669"/>
    <property type="project" value="UniProtKB-KW"/>
</dbReference>
<gene>
    <name evidence="9" type="ORF">L917_12818</name>
</gene>
<dbReference type="FunFam" id="3.90.132.10:FF:000001">
    <property type="entry name" value="leishmanolysin-like peptidase isoform X2"/>
    <property type="match status" value="1"/>
</dbReference>
<organism evidence="9">
    <name type="scientific">Phytophthora nicotianae</name>
    <name type="common">Potato buckeye rot agent</name>
    <name type="synonym">Phytophthora parasitica</name>
    <dbReference type="NCBI Taxonomy" id="4792"/>
    <lineage>
        <taxon>Eukaryota</taxon>
        <taxon>Sar</taxon>
        <taxon>Stramenopiles</taxon>
        <taxon>Oomycota</taxon>
        <taxon>Peronosporomycetes</taxon>
        <taxon>Peronosporales</taxon>
        <taxon>Peronosporaceae</taxon>
        <taxon>Phytophthora</taxon>
    </lineage>
</organism>
<reference evidence="9" key="1">
    <citation type="submission" date="2013-11" db="EMBL/GenBank/DDBJ databases">
        <title>The Genome Sequence of Phytophthora parasitica CHvinca01.</title>
        <authorList>
            <consortium name="The Broad Institute Genomics Platform"/>
            <person name="Russ C."/>
            <person name="Tyler B."/>
            <person name="Panabieres F."/>
            <person name="Shan W."/>
            <person name="Tripathy S."/>
            <person name="Grunwald N."/>
            <person name="Machado M."/>
            <person name="Johnson C.S."/>
            <person name="Arredondo F."/>
            <person name="Hong C."/>
            <person name="Coffey M."/>
            <person name="Young S.K."/>
            <person name="Zeng Q."/>
            <person name="Gargeya S."/>
            <person name="Fitzgerald M."/>
            <person name="Abouelleil A."/>
            <person name="Alvarado L."/>
            <person name="Chapman S.B."/>
            <person name="Gainer-Dewar J."/>
            <person name="Goldberg J."/>
            <person name="Griggs A."/>
            <person name="Gujja S."/>
            <person name="Hansen M."/>
            <person name="Howarth C."/>
            <person name="Imamovic A."/>
            <person name="Ireland A."/>
            <person name="Larimer J."/>
            <person name="McCowan C."/>
            <person name="Murphy C."/>
            <person name="Pearson M."/>
            <person name="Poon T.W."/>
            <person name="Priest M."/>
            <person name="Roberts A."/>
            <person name="Saif S."/>
            <person name="Shea T."/>
            <person name="Sykes S."/>
            <person name="Wortman J."/>
            <person name="Nusbaum C."/>
            <person name="Birren B."/>
        </authorList>
    </citation>
    <scope>NUCLEOTIDE SEQUENCE [LARGE SCALE GENOMIC DNA]</scope>
    <source>
        <strain evidence="9">CHvinca01</strain>
    </source>
</reference>
<dbReference type="EMBL" id="KI680905">
    <property type="protein sequence ID" value="ETL88082.1"/>
    <property type="molecule type" value="Genomic_DNA"/>
</dbReference>
<dbReference type="GO" id="GO:0046872">
    <property type="term" value="F:metal ion binding"/>
    <property type="evidence" value="ECO:0007669"/>
    <property type="project" value="UniProtKB-KW"/>
</dbReference>
<feature type="region of interest" description="Disordered" evidence="8">
    <location>
        <begin position="295"/>
        <end position="371"/>
    </location>
</feature>
<evidence type="ECO:0000256" key="6">
    <source>
        <dbReference type="ARBA" id="ARBA00023049"/>
    </source>
</evidence>
<comment type="cofactor">
    <cofactor evidence="7">
        <name>Zn(2+)</name>
        <dbReference type="ChEBI" id="CHEBI:29105"/>
    </cofactor>
    <text evidence="7">Binds 1 zinc ion per subunit.</text>
</comment>
<keyword evidence="2" id="KW-0645">Protease</keyword>
<dbReference type="GO" id="GO:0005737">
    <property type="term" value="C:cytoplasm"/>
    <property type="evidence" value="ECO:0007669"/>
    <property type="project" value="TreeGrafter"/>
</dbReference>
<keyword evidence="3 7" id="KW-0479">Metal-binding</keyword>
<keyword evidence="5 7" id="KW-0862">Zinc</keyword>
<feature type="compositionally biased region" description="Polar residues" evidence="8">
    <location>
        <begin position="325"/>
        <end position="339"/>
    </location>
</feature>
<evidence type="ECO:0000256" key="1">
    <source>
        <dbReference type="ARBA" id="ARBA00005860"/>
    </source>
</evidence>
<accession>W2KSK3</accession>
<proteinExistence type="inferred from homology"/>
<dbReference type="GO" id="GO:0016020">
    <property type="term" value="C:membrane"/>
    <property type="evidence" value="ECO:0007669"/>
    <property type="project" value="InterPro"/>
</dbReference>
<feature type="compositionally biased region" description="Low complexity" evidence="8">
    <location>
        <begin position="352"/>
        <end position="371"/>
    </location>
</feature>
<evidence type="ECO:0000256" key="4">
    <source>
        <dbReference type="ARBA" id="ARBA00022801"/>
    </source>
</evidence>
<dbReference type="Proteomes" id="UP000054423">
    <property type="component" value="Unassembled WGS sequence"/>
</dbReference>
<keyword evidence="6 7" id="KW-0482">Metalloprotease</keyword>
<sequence length="402" mass="42243">MVTPRVRAFVRDHFNCSTLEGAEIESQDGGCIGSHWEERLFEPEFMTPVDSYHNVFSALTLAFFADSGWYQVNASTSEVMHFGRKKGCSFATEKCVDPATQSPIAEHFCTSNTAQGCSADARSRSTCSLGSTSQSIPSEYQYFPSSPTKGGLNAFADFCPMNVGFTAGDCSISSNRLKLGSTSINAYGETYCPTCRCTATSLRSADSTGWGINPARQSGCYAMRCTAGIDSSTKNPITVVELTIPRSKTNDAVAVNCTRKGEKLAVSGFSGDITCPDPQVVCEYDDPSRILLAISGASPDTSSGSHNTTASSAPATSNASRDAGSKNSLENSQSYSKDSAPSGAGNDASNVDSSNSRTDSGSTSKSGSTSITTGRIASGAVMHQWASCIVLGGTWFALVIIL</sequence>
<dbReference type="GO" id="GO:0007155">
    <property type="term" value="P:cell adhesion"/>
    <property type="evidence" value="ECO:0007669"/>
    <property type="project" value="InterPro"/>
</dbReference>
<evidence type="ECO:0000256" key="5">
    <source>
        <dbReference type="ARBA" id="ARBA00022833"/>
    </source>
</evidence>
<evidence type="ECO:0000256" key="8">
    <source>
        <dbReference type="SAM" id="MobiDB-lite"/>
    </source>
</evidence>
<dbReference type="Gene3D" id="3.90.132.10">
    <property type="entry name" value="Leishmanolysin , domain 2"/>
    <property type="match status" value="1"/>
</dbReference>
<evidence type="ECO:0000256" key="7">
    <source>
        <dbReference type="PIRSR" id="PIRSR601577-2"/>
    </source>
</evidence>
<dbReference type="AlphaFoldDB" id="W2KSK3"/>
<dbReference type="InterPro" id="IPR001577">
    <property type="entry name" value="Peptidase_M8"/>
</dbReference>
<evidence type="ECO:0000313" key="9">
    <source>
        <dbReference type="EMBL" id="ETL88082.1"/>
    </source>
</evidence>
<dbReference type="Pfam" id="PF01457">
    <property type="entry name" value="Peptidase_M8"/>
    <property type="match status" value="1"/>
</dbReference>
<feature type="binding site" evidence="7">
    <location>
        <position position="35"/>
    </location>
    <ligand>
        <name>Zn(2+)</name>
        <dbReference type="ChEBI" id="CHEBI:29105"/>
        <note>catalytic</note>
    </ligand>
</feature>
<feature type="compositionally biased region" description="Low complexity" evidence="8">
    <location>
        <begin position="307"/>
        <end position="320"/>
    </location>
</feature>
<dbReference type="GO" id="GO:0004222">
    <property type="term" value="F:metalloendopeptidase activity"/>
    <property type="evidence" value="ECO:0007669"/>
    <property type="project" value="InterPro"/>
</dbReference>
<evidence type="ECO:0000256" key="2">
    <source>
        <dbReference type="ARBA" id="ARBA00022670"/>
    </source>
</evidence>
<name>W2KSK3_PHYNI</name>
<protein>
    <recommendedName>
        <fullName evidence="10">Leishmanolysin-like peptidase</fullName>
    </recommendedName>
</protein>
<comment type="similarity">
    <text evidence="1">Belongs to the peptidase M8 family.</text>
</comment>
<dbReference type="PANTHER" id="PTHR10942:SF0">
    <property type="entry name" value="LEISHMANOLYSIN-LIKE PEPTIDASE"/>
    <property type="match status" value="1"/>
</dbReference>
<dbReference type="VEuPathDB" id="FungiDB:PPTG_03405"/>
<keyword evidence="4" id="KW-0378">Hydrolase</keyword>
<dbReference type="SUPFAM" id="SSF55486">
    <property type="entry name" value="Metalloproteases ('zincins'), catalytic domain"/>
    <property type="match status" value="1"/>
</dbReference>
<dbReference type="OrthoDB" id="527990at2759"/>
<dbReference type="Gene3D" id="2.10.55.10">
    <property type="entry name" value="Leishmanolysin domain 3"/>
    <property type="match status" value="1"/>
</dbReference>
<evidence type="ECO:0008006" key="10">
    <source>
        <dbReference type="Google" id="ProtNLM"/>
    </source>
</evidence>
<dbReference type="PRINTS" id="PR00782">
    <property type="entry name" value="LSHMANOLYSIN"/>
</dbReference>
<dbReference type="PANTHER" id="PTHR10942">
    <property type="entry name" value="LEISHMANOLYSIN-LIKE PEPTIDASE"/>
    <property type="match status" value="1"/>
</dbReference>